<evidence type="ECO:0000313" key="6">
    <source>
        <dbReference type="Proteomes" id="UP000193010"/>
    </source>
</evidence>
<keyword evidence="2" id="KW-0472">Membrane</keyword>
<keyword evidence="2" id="KW-1133">Transmembrane helix</keyword>
<evidence type="ECO:0000259" key="4">
    <source>
        <dbReference type="Pfam" id="PF11887"/>
    </source>
</evidence>
<dbReference type="Pfam" id="PF11887">
    <property type="entry name" value="Mce4_CUP1"/>
    <property type="match status" value="1"/>
</dbReference>
<dbReference type="AlphaFoldDB" id="A0A1X1TUE9"/>
<keyword evidence="6" id="KW-1185">Reference proteome</keyword>
<feature type="domain" description="Mce/MlaD" evidence="3">
    <location>
        <begin position="41"/>
        <end position="117"/>
    </location>
</feature>
<comment type="caution">
    <text evidence="5">The sequence shown here is derived from an EMBL/GenBank/DDBJ whole genome shotgun (WGS) entry which is preliminary data.</text>
</comment>
<feature type="compositionally biased region" description="Pro residues" evidence="1">
    <location>
        <begin position="413"/>
        <end position="425"/>
    </location>
</feature>
<feature type="compositionally biased region" description="Polar residues" evidence="1">
    <location>
        <begin position="460"/>
        <end position="478"/>
    </location>
</feature>
<feature type="compositionally biased region" description="Pro residues" evidence="1">
    <location>
        <begin position="438"/>
        <end position="455"/>
    </location>
</feature>
<dbReference type="NCBIfam" id="TIGR00996">
    <property type="entry name" value="Mtu_fam_mce"/>
    <property type="match status" value="1"/>
</dbReference>
<dbReference type="STRING" id="292462.AWC05_05675"/>
<accession>A0A1X1TUE9</accession>
<dbReference type="Proteomes" id="UP000193010">
    <property type="component" value="Unassembled WGS sequence"/>
</dbReference>
<dbReference type="InterPro" id="IPR052336">
    <property type="entry name" value="MlaD_Phospholipid_Transporter"/>
</dbReference>
<feature type="region of interest" description="Disordered" evidence="1">
    <location>
        <begin position="413"/>
        <end position="478"/>
    </location>
</feature>
<dbReference type="OrthoDB" id="3460188at2"/>
<evidence type="ECO:0000313" key="5">
    <source>
        <dbReference type="EMBL" id="ORV48039.1"/>
    </source>
</evidence>
<dbReference type="InterPro" id="IPR024516">
    <property type="entry name" value="Mce_C"/>
</dbReference>
<evidence type="ECO:0000256" key="2">
    <source>
        <dbReference type="SAM" id="Phobius"/>
    </source>
</evidence>
<dbReference type="EMBL" id="LQOV01000034">
    <property type="protein sequence ID" value="ORV48039.1"/>
    <property type="molecule type" value="Genomic_DNA"/>
</dbReference>
<dbReference type="PANTHER" id="PTHR33371">
    <property type="entry name" value="INTERMEMBRANE PHOSPHOLIPID TRANSPORT SYSTEM BINDING PROTEIN MLAD-RELATED"/>
    <property type="match status" value="1"/>
</dbReference>
<reference evidence="5 6" key="1">
    <citation type="submission" date="2016-01" db="EMBL/GenBank/DDBJ databases">
        <title>The new phylogeny of the genus Mycobacterium.</title>
        <authorList>
            <person name="Tarcisio F."/>
            <person name="Conor M."/>
            <person name="Antonella G."/>
            <person name="Elisabetta G."/>
            <person name="Giulia F.S."/>
            <person name="Sara T."/>
            <person name="Anna F."/>
            <person name="Clotilde B."/>
            <person name="Roberto B."/>
            <person name="Veronica D.S."/>
            <person name="Fabio R."/>
            <person name="Monica P."/>
            <person name="Olivier J."/>
            <person name="Enrico T."/>
            <person name="Nicola S."/>
        </authorList>
    </citation>
    <scope>NUCLEOTIDE SEQUENCE [LARGE SCALE GENOMIC DNA]</scope>
    <source>
        <strain evidence="5 6">DSM 44852</strain>
    </source>
</reference>
<feature type="transmembrane region" description="Helical" evidence="2">
    <location>
        <begin position="12"/>
        <end position="33"/>
    </location>
</feature>
<dbReference type="InterPro" id="IPR003399">
    <property type="entry name" value="Mce/MlaD"/>
</dbReference>
<name>A0A1X1TUE9_MYCFL</name>
<dbReference type="RefSeq" id="WP_085226154.1">
    <property type="nucleotide sequence ID" value="NZ_AP022576.1"/>
</dbReference>
<feature type="domain" description="Mammalian cell entry C-terminal" evidence="4">
    <location>
        <begin position="122"/>
        <end position="341"/>
    </location>
</feature>
<dbReference type="Pfam" id="PF02470">
    <property type="entry name" value="MlaD"/>
    <property type="match status" value="1"/>
</dbReference>
<proteinExistence type="predicted"/>
<evidence type="ECO:0000259" key="3">
    <source>
        <dbReference type="Pfam" id="PF02470"/>
    </source>
</evidence>
<keyword evidence="2" id="KW-0812">Transmembrane</keyword>
<dbReference type="InterPro" id="IPR005693">
    <property type="entry name" value="Mce"/>
</dbReference>
<protein>
    <submittedName>
        <fullName evidence="5">MCE-family protein MCE3A</fullName>
    </submittedName>
</protein>
<dbReference type="GO" id="GO:0005576">
    <property type="term" value="C:extracellular region"/>
    <property type="evidence" value="ECO:0007669"/>
    <property type="project" value="TreeGrafter"/>
</dbReference>
<dbReference type="GO" id="GO:0051701">
    <property type="term" value="P:biological process involved in interaction with host"/>
    <property type="evidence" value="ECO:0007669"/>
    <property type="project" value="TreeGrafter"/>
</dbReference>
<evidence type="ECO:0000256" key="1">
    <source>
        <dbReference type="SAM" id="MobiDB-lite"/>
    </source>
</evidence>
<organism evidence="5 6">
    <name type="scientific">Mycobacterium florentinum</name>
    <dbReference type="NCBI Taxonomy" id="292462"/>
    <lineage>
        <taxon>Bacteria</taxon>
        <taxon>Bacillati</taxon>
        <taxon>Actinomycetota</taxon>
        <taxon>Actinomycetes</taxon>
        <taxon>Mycobacteriales</taxon>
        <taxon>Mycobacteriaceae</taxon>
        <taxon>Mycobacterium</taxon>
        <taxon>Mycobacterium simiae complex</taxon>
    </lineage>
</organism>
<gene>
    <name evidence="5" type="ORF">AWC05_05675</name>
</gene>
<dbReference type="PANTHER" id="PTHR33371:SF19">
    <property type="entry name" value="MCE-FAMILY PROTEIN MCE4A"/>
    <property type="match status" value="1"/>
</dbReference>
<sequence>MKSRSHGKLHPGWWALAFVALVVTFVGVTVGQFRQTFTDSVPVVLTSERAGLVMEPGAKVKMRGVQVGRVKDIRSKPDSVRLDLSIDPDQLQQIPANVTARIRASTIFGPKYVDLIYPDKPSAKHLAAGTVIGSQNVTTEVNTVFENLVSVLDQVDPDKLNSVLAAFAQGVGGQGPAIGDAITDANHVLLQLNPRAEEIRRDWRSLKGFSATYGDAAQNIMKTLNAVSTTSSTITSNRQELDSLLLNVIGVTHSGIELLGANKDNLIHAVNDLEPTTALLLKYNPSLTCSIVGSQLLIDKYHWDRIAGGNGFSGILSMGLDWGDDPYRYPDNLPIVAAKGGSGGKPGCGSLPDVSKNFPVRQLVTNTGWGTGMDWVPNLGIGFPGWMNFFPVTRGTPEPPSIRYGAPAGPAPGPPPAYPGGPPYGAPWYAPDGTPLYPGLPPGVPSDPAPEPPRAGPVSPKSTPAQPSSGPPTSVQQS</sequence>